<evidence type="ECO:0000256" key="3">
    <source>
        <dbReference type="SAM" id="Phobius"/>
    </source>
</evidence>
<feature type="domain" description="Gnk2-homologous" evidence="5">
    <location>
        <begin position="121"/>
        <end position="232"/>
    </location>
</feature>
<reference evidence="7" key="1">
    <citation type="journal article" date="2016" name="Nature">
        <title>The genome of the seagrass Zostera marina reveals angiosperm adaptation to the sea.</title>
        <authorList>
            <person name="Olsen J.L."/>
            <person name="Rouze P."/>
            <person name="Verhelst B."/>
            <person name="Lin Y.-C."/>
            <person name="Bayer T."/>
            <person name="Collen J."/>
            <person name="Dattolo E."/>
            <person name="De Paoli E."/>
            <person name="Dittami S."/>
            <person name="Maumus F."/>
            <person name="Michel G."/>
            <person name="Kersting A."/>
            <person name="Lauritano C."/>
            <person name="Lohaus R."/>
            <person name="Toepel M."/>
            <person name="Tonon T."/>
            <person name="Vanneste K."/>
            <person name="Amirebrahimi M."/>
            <person name="Brakel J."/>
            <person name="Bostroem C."/>
            <person name="Chovatia M."/>
            <person name="Grimwood J."/>
            <person name="Jenkins J.W."/>
            <person name="Jueterbock A."/>
            <person name="Mraz A."/>
            <person name="Stam W.T."/>
            <person name="Tice H."/>
            <person name="Bornberg-Bauer E."/>
            <person name="Green P.J."/>
            <person name="Pearson G.A."/>
            <person name="Procaccini G."/>
            <person name="Duarte C.M."/>
            <person name="Schmutz J."/>
            <person name="Reusch T.B.H."/>
            <person name="Van de Peer Y."/>
        </authorList>
    </citation>
    <scope>NUCLEOTIDE SEQUENCE [LARGE SCALE GENOMIC DNA]</scope>
    <source>
        <strain evidence="7">cv. Finnish</strain>
    </source>
</reference>
<dbReference type="Gene3D" id="3.30.200.20">
    <property type="entry name" value="Phosphorylase Kinase, domain 1"/>
    <property type="match status" value="1"/>
</dbReference>
<keyword evidence="7" id="KW-1185">Reference proteome</keyword>
<feature type="transmembrane region" description="Helical" evidence="3">
    <location>
        <begin position="264"/>
        <end position="288"/>
    </location>
</feature>
<dbReference type="OrthoDB" id="696781at2759"/>
<dbReference type="InterPro" id="IPR038408">
    <property type="entry name" value="GNK2_sf"/>
</dbReference>
<dbReference type="AlphaFoldDB" id="A0A0K9P525"/>
<dbReference type="PROSITE" id="PS51473">
    <property type="entry name" value="GNK2"/>
    <property type="match status" value="1"/>
</dbReference>
<organism evidence="6 7">
    <name type="scientific">Zostera marina</name>
    <name type="common">Eelgrass</name>
    <dbReference type="NCBI Taxonomy" id="29655"/>
    <lineage>
        <taxon>Eukaryota</taxon>
        <taxon>Viridiplantae</taxon>
        <taxon>Streptophyta</taxon>
        <taxon>Embryophyta</taxon>
        <taxon>Tracheophyta</taxon>
        <taxon>Spermatophyta</taxon>
        <taxon>Magnoliopsida</taxon>
        <taxon>Liliopsida</taxon>
        <taxon>Zosteraceae</taxon>
        <taxon>Zostera</taxon>
    </lineage>
</organism>
<dbReference type="OMA" id="VFRASEW"/>
<dbReference type="Proteomes" id="UP000036987">
    <property type="component" value="Unassembled WGS sequence"/>
</dbReference>
<evidence type="ECO:0000256" key="2">
    <source>
        <dbReference type="ARBA" id="ARBA00022737"/>
    </source>
</evidence>
<dbReference type="Pfam" id="PF01657">
    <property type="entry name" value="Stress-antifung"/>
    <property type="match status" value="2"/>
</dbReference>
<feature type="chain" id="PRO_5005527273" description="Gnk2-homologous domain-containing protein" evidence="4">
    <location>
        <begin position="24"/>
        <end position="345"/>
    </location>
</feature>
<keyword evidence="1 4" id="KW-0732">Signal</keyword>
<sequence>MYFFLQLLSSLIFLLPLSSLVTAHQSQTCDESKNNYTINSTFDANMQLILQSLSSNTSTTGFFNDTKGLGSDRVYGLAMCRGDVSPVDCRPCLKTSVEQIVQKEDDCLVRYSDENFFGKVAGSTGFTPNKNNVTNTTLFNQKLEIMLNGIIKRAAYGPRQLSYPLLFAVNETSYLPFQTIYGLAQCTRDLSVDDCYYCLTNQLTYIPIHLEGKKGGRILSGSCFTRYESYTFYKGSKPLQQAPPPDGGDGVSDMGKKKNSKTTIIAVAILVSIGGLTVLFLFCCFCHIKKKNTTNYEKASDSMEILDNESRIFDLATIKLVTDNFAEENKLGEGGFGSVYKVISY</sequence>
<dbReference type="SUPFAM" id="SSF56112">
    <property type="entry name" value="Protein kinase-like (PK-like)"/>
    <property type="match status" value="1"/>
</dbReference>
<keyword evidence="3" id="KW-0472">Membrane</keyword>
<gene>
    <name evidence="6" type="ORF">ZOSMA_3802G00010</name>
</gene>
<name>A0A0K9P525_ZOSMR</name>
<accession>A0A0K9P525</accession>
<dbReference type="InterPro" id="IPR011009">
    <property type="entry name" value="Kinase-like_dom_sf"/>
</dbReference>
<keyword evidence="3" id="KW-0812">Transmembrane</keyword>
<evidence type="ECO:0000313" key="7">
    <source>
        <dbReference type="Proteomes" id="UP000036987"/>
    </source>
</evidence>
<dbReference type="PANTHER" id="PTHR32099:SF42">
    <property type="entry name" value="CYSTEINE-RICH RECEPTOR-LIKE PROTEIN KINASE 9-RELATED"/>
    <property type="match status" value="1"/>
</dbReference>
<evidence type="ECO:0000313" key="6">
    <source>
        <dbReference type="EMBL" id="KMZ64121.1"/>
    </source>
</evidence>
<evidence type="ECO:0000256" key="4">
    <source>
        <dbReference type="SAM" id="SignalP"/>
    </source>
</evidence>
<dbReference type="PANTHER" id="PTHR32099">
    <property type="entry name" value="CYSTEINE-RICH REPEAT SECRETORY PROTEIN"/>
    <property type="match status" value="1"/>
</dbReference>
<proteinExistence type="predicted"/>
<dbReference type="Gene3D" id="3.30.430.20">
    <property type="entry name" value="Gnk2 domain, C-X8-C-X2-C motif"/>
    <property type="match status" value="2"/>
</dbReference>
<dbReference type="STRING" id="29655.A0A0K9P525"/>
<dbReference type="CDD" id="cd23509">
    <property type="entry name" value="Gnk2-like"/>
    <property type="match status" value="2"/>
</dbReference>
<comment type="caution">
    <text evidence="6">The sequence shown here is derived from an EMBL/GenBank/DDBJ whole genome shotgun (WGS) entry which is preliminary data.</text>
</comment>
<dbReference type="InterPro" id="IPR002902">
    <property type="entry name" value="GNK2"/>
</dbReference>
<evidence type="ECO:0000256" key="1">
    <source>
        <dbReference type="ARBA" id="ARBA00022729"/>
    </source>
</evidence>
<keyword evidence="3" id="KW-1133">Transmembrane helix</keyword>
<protein>
    <recommendedName>
        <fullName evidence="5">Gnk2-homologous domain-containing protein</fullName>
    </recommendedName>
</protein>
<evidence type="ECO:0000259" key="5">
    <source>
        <dbReference type="PROSITE" id="PS51473"/>
    </source>
</evidence>
<feature type="signal peptide" evidence="4">
    <location>
        <begin position="1"/>
        <end position="23"/>
    </location>
</feature>
<dbReference type="EMBL" id="LFYR01001174">
    <property type="protein sequence ID" value="KMZ64121.1"/>
    <property type="molecule type" value="Genomic_DNA"/>
</dbReference>
<keyword evidence="2" id="KW-0677">Repeat</keyword>